<protein>
    <submittedName>
        <fullName evidence="2">Uncharacterized protein</fullName>
    </submittedName>
</protein>
<keyword evidence="3" id="KW-1185">Reference proteome</keyword>
<accession>A0A5N5SIK8</accession>
<dbReference type="AlphaFoldDB" id="A0A5N5SIK8"/>
<dbReference type="EMBL" id="SEYY01024686">
    <property type="protein sequence ID" value="KAB7493951.1"/>
    <property type="molecule type" value="Genomic_DNA"/>
</dbReference>
<name>A0A5N5SIK8_9CRUS</name>
<organism evidence="2 3">
    <name type="scientific">Armadillidium nasatum</name>
    <dbReference type="NCBI Taxonomy" id="96803"/>
    <lineage>
        <taxon>Eukaryota</taxon>
        <taxon>Metazoa</taxon>
        <taxon>Ecdysozoa</taxon>
        <taxon>Arthropoda</taxon>
        <taxon>Crustacea</taxon>
        <taxon>Multicrustacea</taxon>
        <taxon>Malacostraca</taxon>
        <taxon>Eumalacostraca</taxon>
        <taxon>Peracarida</taxon>
        <taxon>Isopoda</taxon>
        <taxon>Oniscidea</taxon>
        <taxon>Crinocheta</taxon>
        <taxon>Armadillidiidae</taxon>
        <taxon>Armadillidium</taxon>
    </lineage>
</organism>
<reference evidence="2 3" key="1">
    <citation type="journal article" date="2019" name="PLoS Biol.">
        <title>Sex chromosomes control vertical transmission of feminizing Wolbachia symbionts in an isopod.</title>
        <authorList>
            <person name="Becking T."/>
            <person name="Chebbi M.A."/>
            <person name="Giraud I."/>
            <person name="Moumen B."/>
            <person name="Laverre T."/>
            <person name="Caubet Y."/>
            <person name="Peccoud J."/>
            <person name="Gilbert C."/>
            <person name="Cordaux R."/>
        </authorList>
    </citation>
    <scope>NUCLEOTIDE SEQUENCE [LARGE SCALE GENOMIC DNA]</scope>
    <source>
        <strain evidence="2">ANa2</strain>
        <tissue evidence="2">Whole body excluding digestive tract and cuticle</tissue>
    </source>
</reference>
<dbReference type="Proteomes" id="UP000326759">
    <property type="component" value="Unassembled WGS sequence"/>
</dbReference>
<feature type="transmembrane region" description="Helical" evidence="1">
    <location>
        <begin position="98"/>
        <end position="117"/>
    </location>
</feature>
<feature type="transmembrane region" description="Helical" evidence="1">
    <location>
        <begin position="20"/>
        <end position="46"/>
    </location>
</feature>
<keyword evidence="1" id="KW-0472">Membrane</keyword>
<keyword evidence="1" id="KW-1133">Transmembrane helix</keyword>
<evidence type="ECO:0000313" key="2">
    <source>
        <dbReference type="EMBL" id="KAB7493951.1"/>
    </source>
</evidence>
<comment type="caution">
    <text evidence="2">The sequence shown here is derived from an EMBL/GenBank/DDBJ whole genome shotgun (WGS) entry which is preliminary data.</text>
</comment>
<evidence type="ECO:0000313" key="3">
    <source>
        <dbReference type="Proteomes" id="UP000326759"/>
    </source>
</evidence>
<proteinExistence type="predicted"/>
<sequence length="169" mass="19687">MNSLFCLYIEEKLKASLYYLRISLLATDPFLIIIYSHFIICFCICIRMHLLRHQEILYPCVLLMTCKANADASEEKQARSAIHSVQNRARGIRDEGSYLAVLLKLIITSFFLKIVTYSELANRFKVSVTYRSKHFEILKSDSKVRRSSIKTVKTNKLLKSLNKKHHEVQ</sequence>
<keyword evidence="1" id="KW-0812">Transmembrane</keyword>
<gene>
    <name evidence="2" type="ORF">Anas_08106</name>
</gene>
<evidence type="ECO:0000256" key="1">
    <source>
        <dbReference type="SAM" id="Phobius"/>
    </source>
</evidence>